<evidence type="ECO:0000256" key="3">
    <source>
        <dbReference type="ARBA" id="ARBA00022741"/>
    </source>
</evidence>
<dbReference type="CDD" id="cd03250">
    <property type="entry name" value="ABCC_MRP_domain1"/>
    <property type="match status" value="1"/>
</dbReference>
<gene>
    <name evidence="6" type="ORF">HAZT_HAZT007987</name>
</gene>
<keyword evidence="3" id="KW-0547">Nucleotide-binding</keyword>
<feature type="domain" description="ABC transporter" evidence="5">
    <location>
        <begin position="12"/>
        <end position="111"/>
    </location>
</feature>
<dbReference type="InterPro" id="IPR003439">
    <property type="entry name" value="ABC_transporter-like_ATP-bd"/>
</dbReference>
<accession>A0A6A0HBH7</accession>
<dbReference type="EMBL" id="JQDR03002483">
    <property type="protein sequence ID" value="KAA0203052.1"/>
    <property type="molecule type" value="Genomic_DNA"/>
</dbReference>
<reference evidence="6" key="2">
    <citation type="journal article" date="2018" name="Environ. Sci. Technol.">
        <title>The Toxicogenome of Hyalella azteca: A Model for Sediment Ecotoxicology and Evolutionary Toxicology.</title>
        <authorList>
            <person name="Poynton H.C."/>
            <person name="Hasenbein S."/>
            <person name="Benoit J.B."/>
            <person name="Sepulveda M.S."/>
            <person name="Poelchau M.F."/>
            <person name="Hughes D.S.T."/>
            <person name="Murali S.C."/>
            <person name="Chen S."/>
            <person name="Glastad K.M."/>
            <person name="Goodisman M.A.D."/>
            <person name="Werren J.H."/>
            <person name="Vineis J.H."/>
            <person name="Bowen J.L."/>
            <person name="Friedrich M."/>
            <person name="Jones J."/>
            <person name="Robertson H.M."/>
            <person name="Feyereisen R."/>
            <person name="Mechler-Hickson A."/>
            <person name="Mathers N."/>
            <person name="Lee C.E."/>
            <person name="Colbourne J.K."/>
            <person name="Biales A."/>
            <person name="Johnston J.S."/>
            <person name="Wellborn G.A."/>
            <person name="Rosendale A.J."/>
            <person name="Cridge A.G."/>
            <person name="Munoz-Torres M.C."/>
            <person name="Bain P.A."/>
            <person name="Manny A.R."/>
            <person name="Major K.M."/>
            <person name="Lambert F.N."/>
            <person name="Vulpe C.D."/>
            <person name="Tuck P."/>
            <person name="Blalock B.J."/>
            <person name="Lin Y.Y."/>
            <person name="Smith M.E."/>
            <person name="Ochoa-Acuna H."/>
            <person name="Chen M.M."/>
            <person name="Childers C.P."/>
            <person name="Qu J."/>
            <person name="Dugan S."/>
            <person name="Lee S.L."/>
            <person name="Chao H."/>
            <person name="Dinh H."/>
            <person name="Han Y."/>
            <person name="Doddapaneni H."/>
            <person name="Worley K.C."/>
            <person name="Muzny D.M."/>
            <person name="Gibbs R.A."/>
            <person name="Richards S."/>
        </authorList>
    </citation>
    <scope>NUCLEOTIDE SEQUENCE</scope>
    <source>
        <strain evidence="6">HAZT.00-mixed</strain>
        <tissue evidence="6">Whole organism</tissue>
    </source>
</reference>
<evidence type="ECO:0000256" key="2">
    <source>
        <dbReference type="ARBA" id="ARBA00009726"/>
    </source>
</evidence>
<dbReference type="PANTHER" id="PTHR24223:SF456">
    <property type="entry name" value="MULTIDRUG RESISTANCE-ASSOCIATED PROTEIN LETHAL(2)03659"/>
    <property type="match status" value="1"/>
</dbReference>
<dbReference type="InterPro" id="IPR050173">
    <property type="entry name" value="ABC_transporter_C-like"/>
</dbReference>
<dbReference type="AlphaFoldDB" id="A0A6A0HBH7"/>
<keyword evidence="4" id="KW-0067">ATP-binding</keyword>
<sequence length="167" mass="18321">MGELPALEGTVAVKGKIAYASQEPWLFSGSVRQNILFGREYDEKKYGEVIKVDGLFVLVCGLEADLQLLSEGDRTLVGERGTSLSGGQKARINLARAVYMSGDVVLLDDPLSAVDTVVGRHLFRRCIRGHLRQKAVILVTHQLQYIRAADNILVLNEVLEIILCSLG</sequence>
<dbReference type="GO" id="GO:0016887">
    <property type="term" value="F:ATP hydrolysis activity"/>
    <property type="evidence" value="ECO:0007669"/>
    <property type="project" value="InterPro"/>
</dbReference>
<name>A0A6A0HBH7_HYAAZ</name>
<evidence type="ECO:0000259" key="5">
    <source>
        <dbReference type="Pfam" id="PF00005"/>
    </source>
</evidence>
<dbReference type="GO" id="GO:0005886">
    <property type="term" value="C:plasma membrane"/>
    <property type="evidence" value="ECO:0007669"/>
    <property type="project" value="TreeGrafter"/>
</dbReference>
<proteinExistence type="inferred from homology"/>
<dbReference type="Gene3D" id="3.40.50.300">
    <property type="entry name" value="P-loop containing nucleotide triphosphate hydrolases"/>
    <property type="match status" value="1"/>
</dbReference>
<dbReference type="SUPFAM" id="SSF52540">
    <property type="entry name" value="P-loop containing nucleoside triphosphate hydrolases"/>
    <property type="match status" value="1"/>
</dbReference>
<protein>
    <recommendedName>
        <fullName evidence="5">ABC transporter domain-containing protein</fullName>
    </recommendedName>
</protein>
<evidence type="ECO:0000256" key="4">
    <source>
        <dbReference type="ARBA" id="ARBA00022840"/>
    </source>
</evidence>
<comment type="similarity">
    <text evidence="2">Belongs to the ABC transporter superfamily. ABCC family. Conjugate transporter (TC 3.A.1.208) subfamily.</text>
</comment>
<reference evidence="6" key="1">
    <citation type="submission" date="2014-08" db="EMBL/GenBank/DDBJ databases">
        <authorList>
            <person name="Murali S."/>
            <person name="Richards S."/>
            <person name="Bandaranaike D."/>
            <person name="Bellair M."/>
            <person name="Blankenburg K."/>
            <person name="Chao H."/>
            <person name="Dinh H."/>
            <person name="Doddapaneni H."/>
            <person name="Dugan-Rocha S."/>
            <person name="Elkadiri S."/>
            <person name="Gnanaolivu R."/>
            <person name="Hughes D."/>
            <person name="Lee S."/>
            <person name="Li M."/>
            <person name="Ming W."/>
            <person name="Munidasa M."/>
            <person name="Muniz J."/>
            <person name="Nguyen L."/>
            <person name="Osuji N."/>
            <person name="Pu L.-L."/>
            <person name="Puazo M."/>
            <person name="Skinner E."/>
            <person name="Qu C."/>
            <person name="Quiroz J."/>
            <person name="Raj R."/>
            <person name="Weissenberger G."/>
            <person name="Xin Y."/>
            <person name="Zou X."/>
            <person name="Han Y."/>
            <person name="Worley K."/>
            <person name="Muzny D."/>
            <person name="Gibbs R."/>
        </authorList>
    </citation>
    <scope>NUCLEOTIDE SEQUENCE</scope>
    <source>
        <strain evidence="6">HAZT.00-mixed</strain>
        <tissue evidence="6">Whole organism</tissue>
    </source>
</reference>
<comment type="subcellular location">
    <subcellularLocation>
        <location evidence="1">Membrane</location>
        <topology evidence="1">Multi-pass membrane protein</topology>
    </subcellularLocation>
</comment>
<comment type="caution">
    <text evidence="6">The sequence shown here is derived from an EMBL/GenBank/DDBJ whole genome shotgun (WGS) entry which is preliminary data.</text>
</comment>
<evidence type="ECO:0000256" key="1">
    <source>
        <dbReference type="ARBA" id="ARBA00004141"/>
    </source>
</evidence>
<reference evidence="6" key="3">
    <citation type="submission" date="2019-06" db="EMBL/GenBank/DDBJ databases">
        <authorList>
            <person name="Poynton C."/>
            <person name="Hasenbein S."/>
            <person name="Benoit J.B."/>
            <person name="Sepulveda M.S."/>
            <person name="Poelchau M.F."/>
            <person name="Murali S.C."/>
            <person name="Chen S."/>
            <person name="Glastad K.M."/>
            <person name="Werren J.H."/>
            <person name="Vineis J.H."/>
            <person name="Bowen J.L."/>
            <person name="Friedrich M."/>
            <person name="Jones J."/>
            <person name="Robertson H.M."/>
            <person name="Feyereisen R."/>
            <person name="Mechler-Hickson A."/>
            <person name="Mathers N."/>
            <person name="Lee C.E."/>
            <person name="Colbourne J.K."/>
            <person name="Biales A."/>
            <person name="Johnston J.S."/>
            <person name="Wellborn G.A."/>
            <person name="Rosendale A.J."/>
            <person name="Cridge A.G."/>
            <person name="Munoz-Torres M.C."/>
            <person name="Bain P.A."/>
            <person name="Manny A.R."/>
            <person name="Major K.M."/>
            <person name="Lambert F.N."/>
            <person name="Vulpe C.D."/>
            <person name="Tuck P."/>
            <person name="Blalock B.J."/>
            <person name="Lin Y.-Y."/>
            <person name="Smith M.E."/>
            <person name="Ochoa-Acuna H."/>
            <person name="Chen M.-J.M."/>
            <person name="Childers C.P."/>
            <person name="Qu J."/>
            <person name="Dugan S."/>
            <person name="Lee S.L."/>
            <person name="Chao H."/>
            <person name="Dinh H."/>
            <person name="Han Y."/>
            <person name="Doddapaneni H."/>
            <person name="Worley K.C."/>
            <person name="Muzny D.M."/>
            <person name="Gibbs R.A."/>
            <person name="Richards S."/>
        </authorList>
    </citation>
    <scope>NUCLEOTIDE SEQUENCE</scope>
    <source>
        <strain evidence="6">HAZT.00-mixed</strain>
        <tissue evidence="6">Whole organism</tissue>
    </source>
</reference>
<dbReference type="Pfam" id="PF00005">
    <property type="entry name" value="ABC_tran"/>
    <property type="match status" value="1"/>
</dbReference>
<dbReference type="Proteomes" id="UP000711488">
    <property type="component" value="Unassembled WGS sequence"/>
</dbReference>
<evidence type="ECO:0000313" key="6">
    <source>
        <dbReference type="EMBL" id="KAA0203052.1"/>
    </source>
</evidence>
<dbReference type="PANTHER" id="PTHR24223">
    <property type="entry name" value="ATP-BINDING CASSETTE SUB-FAMILY C"/>
    <property type="match status" value="1"/>
</dbReference>
<dbReference type="GO" id="GO:0042626">
    <property type="term" value="F:ATPase-coupled transmembrane transporter activity"/>
    <property type="evidence" value="ECO:0007669"/>
    <property type="project" value="TreeGrafter"/>
</dbReference>
<dbReference type="InterPro" id="IPR027417">
    <property type="entry name" value="P-loop_NTPase"/>
</dbReference>
<dbReference type="GO" id="GO:0005524">
    <property type="term" value="F:ATP binding"/>
    <property type="evidence" value="ECO:0007669"/>
    <property type="project" value="UniProtKB-KW"/>
</dbReference>
<organism evidence="6">
    <name type="scientific">Hyalella azteca</name>
    <name type="common">Amphipod</name>
    <dbReference type="NCBI Taxonomy" id="294128"/>
    <lineage>
        <taxon>Eukaryota</taxon>
        <taxon>Metazoa</taxon>
        <taxon>Ecdysozoa</taxon>
        <taxon>Arthropoda</taxon>
        <taxon>Crustacea</taxon>
        <taxon>Multicrustacea</taxon>
        <taxon>Malacostraca</taxon>
        <taxon>Eumalacostraca</taxon>
        <taxon>Peracarida</taxon>
        <taxon>Amphipoda</taxon>
        <taxon>Senticaudata</taxon>
        <taxon>Talitrida</taxon>
        <taxon>Talitroidea</taxon>
        <taxon>Hyalellidae</taxon>
        <taxon>Hyalella</taxon>
    </lineage>
</organism>